<keyword evidence="5" id="KW-0862">Zinc</keyword>
<evidence type="ECO:0000256" key="1">
    <source>
        <dbReference type="ARBA" id="ARBA00001947"/>
    </source>
</evidence>
<evidence type="ECO:0000256" key="7">
    <source>
        <dbReference type="ARBA" id="ARBA00023186"/>
    </source>
</evidence>
<dbReference type="EMBL" id="BARV01010881">
    <property type="protein sequence ID" value="GAI02569.1"/>
    <property type="molecule type" value="Genomic_DNA"/>
</dbReference>
<name>X1M8A5_9ZZZZ</name>
<dbReference type="Pfam" id="PF00684">
    <property type="entry name" value="DnaJ_CXXCXGXG"/>
    <property type="match status" value="1"/>
</dbReference>
<evidence type="ECO:0000256" key="2">
    <source>
        <dbReference type="ARBA" id="ARBA00022723"/>
    </source>
</evidence>
<proteinExistence type="predicted"/>
<dbReference type="SUPFAM" id="SSF57938">
    <property type="entry name" value="DnaJ/Hsp40 cysteine-rich domain"/>
    <property type="match status" value="1"/>
</dbReference>
<dbReference type="InterPro" id="IPR001305">
    <property type="entry name" value="HSP_DnaJ_Cys-rich_dom"/>
</dbReference>
<feature type="non-terminal residue" evidence="9">
    <location>
        <position position="1"/>
    </location>
</feature>
<dbReference type="GO" id="GO:0051082">
    <property type="term" value="F:unfolded protein binding"/>
    <property type="evidence" value="ECO:0007669"/>
    <property type="project" value="InterPro"/>
</dbReference>
<dbReference type="Gene3D" id="2.60.260.20">
    <property type="entry name" value="Urease metallochaperone UreE, N-terminal domain"/>
    <property type="match status" value="1"/>
</dbReference>
<keyword evidence="3" id="KW-0677">Repeat</keyword>
<keyword evidence="2" id="KW-0479">Metal-binding</keyword>
<evidence type="ECO:0000256" key="4">
    <source>
        <dbReference type="ARBA" id="ARBA00022771"/>
    </source>
</evidence>
<evidence type="ECO:0000313" key="9">
    <source>
        <dbReference type="EMBL" id="GAI02569.1"/>
    </source>
</evidence>
<dbReference type="Pfam" id="PF00815">
    <property type="entry name" value="Histidinol_dh"/>
    <property type="match status" value="1"/>
</dbReference>
<dbReference type="CDD" id="cd10719">
    <property type="entry name" value="DnaJ_zf"/>
    <property type="match status" value="1"/>
</dbReference>
<organism evidence="9">
    <name type="scientific">marine sediment metagenome</name>
    <dbReference type="NCBI Taxonomy" id="412755"/>
    <lineage>
        <taxon>unclassified sequences</taxon>
        <taxon>metagenomes</taxon>
        <taxon>ecological metagenomes</taxon>
    </lineage>
</organism>
<comment type="cofactor">
    <cofactor evidence="1">
        <name>Zn(2+)</name>
        <dbReference type="ChEBI" id="CHEBI:29105"/>
    </cofactor>
</comment>
<dbReference type="Gene3D" id="2.10.230.10">
    <property type="entry name" value="Heat shock protein DnaJ, cysteine-rich domain"/>
    <property type="match status" value="1"/>
</dbReference>
<dbReference type="PROSITE" id="PS51188">
    <property type="entry name" value="ZF_CR"/>
    <property type="match status" value="1"/>
</dbReference>
<comment type="caution">
    <text evidence="9">The sequence shown here is derived from an EMBL/GenBank/DDBJ whole genome shotgun (WGS) entry which is preliminary data.</text>
</comment>
<keyword evidence="7" id="KW-0143">Chaperone</keyword>
<dbReference type="GO" id="GO:0051287">
    <property type="term" value="F:NAD binding"/>
    <property type="evidence" value="ECO:0007669"/>
    <property type="project" value="InterPro"/>
</dbReference>
<evidence type="ECO:0000256" key="5">
    <source>
        <dbReference type="ARBA" id="ARBA00022833"/>
    </source>
</evidence>
<dbReference type="PRINTS" id="PR00083">
    <property type="entry name" value="HOLDHDRGNASE"/>
</dbReference>
<dbReference type="GO" id="GO:0005829">
    <property type="term" value="C:cytosol"/>
    <property type="evidence" value="ECO:0007669"/>
    <property type="project" value="TreeGrafter"/>
</dbReference>
<dbReference type="SUPFAM" id="SSF53720">
    <property type="entry name" value="ALDH-like"/>
    <property type="match status" value="1"/>
</dbReference>
<dbReference type="AlphaFoldDB" id="X1M8A5"/>
<dbReference type="InterPro" id="IPR036410">
    <property type="entry name" value="HSP_DnaJ_Cys-rich_dom_sf"/>
</dbReference>
<gene>
    <name evidence="9" type="ORF">S06H3_20888</name>
</gene>
<evidence type="ECO:0000259" key="8">
    <source>
        <dbReference type="PROSITE" id="PS51188"/>
    </source>
</evidence>
<dbReference type="GO" id="GO:0004399">
    <property type="term" value="F:histidinol dehydrogenase activity"/>
    <property type="evidence" value="ECO:0007669"/>
    <property type="project" value="TreeGrafter"/>
</dbReference>
<dbReference type="PANTHER" id="PTHR21256">
    <property type="entry name" value="HISTIDINOL DEHYDROGENASE HDH"/>
    <property type="match status" value="1"/>
</dbReference>
<keyword evidence="6" id="KW-0560">Oxidoreductase</keyword>
<feature type="non-terminal residue" evidence="9">
    <location>
        <position position="266"/>
    </location>
</feature>
<dbReference type="GO" id="GO:0031072">
    <property type="term" value="F:heat shock protein binding"/>
    <property type="evidence" value="ECO:0007669"/>
    <property type="project" value="InterPro"/>
</dbReference>
<reference evidence="9" key="1">
    <citation type="journal article" date="2014" name="Front. Microbiol.">
        <title>High frequency of phylogenetically diverse reductive dehalogenase-homologous genes in deep subseafloor sedimentary metagenomes.</title>
        <authorList>
            <person name="Kawai M."/>
            <person name="Futagami T."/>
            <person name="Toyoda A."/>
            <person name="Takaki Y."/>
            <person name="Nishi S."/>
            <person name="Hori S."/>
            <person name="Arai W."/>
            <person name="Tsubouchi T."/>
            <person name="Morono Y."/>
            <person name="Uchiyama I."/>
            <person name="Ito T."/>
            <person name="Fujiyama A."/>
            <person name="Inagaki F."/>
            <person name="Takami H."/>
        </authorList>
    </citation>
    <scope>NUCLEOTIDE SEQUENCE</scope>
    <source>
        <strain evidence="9">Expedition CK06-06</strain>
    </source>
</reference>
<dbReference type="GO" id="GO:0008270">
    <property type="term" value="F:zinc ion binding"/>
    <property type="evidence" value="ECO:0007669"/>
    <property type="project" value="UniProtKB-KW"/>
</dbReference>
<dbReference type="PANTHER" id="PTHR21256:SF2">
    <property type="entry name" value="HISTIDINE BIOSYNTHESIS TRIFUNCTIONAL PROTEIN"/>
    <property type="match status" value="1"/>
</dbReference>
<dbReference type="PROSITE" id="PS00611">
    <property type="entry name" value="HISOL_DEHYDROGENASE"/>
    <property type="match status" value="1"/>
</dbReference>
<dbReference type="Gene3D" id="3.40.50.1980">
    <property type="entry name" value="Nitrogenase molybdenum iron protein domain"/>
    <property type="match status" value="2"/>
</dbReference>
<feature type="domain" description="CR-type" evidence="8">
    <location>
        <begin position="201"/>
        <end position="266"/>
    </location>
</feature>
<dbReference type="FunFam" id="2.10.230.10:FF:000002">
    <property type="entry name" value="Molecular chaperone DnaJ"/>
    <property type="match status" value="1"/>
</dbReference>
<dbReference type="GO" id="GO:0000105">
    <property type="term" value="P:L-histidine biosynthetic process"/>
    <property type="evidence" value="ECO:0007669"/>
    <property type="project" value="TreeGrafter"/>
</dbReference>
<dbReference type="InterPro" id="IPR016161">
    <property type="entry name" value="Ald_DH/histidinol_DH"/>
</dbReference>
<accession>X1M8A5</accession>
<sequence>ADLIARVGGAQAVAALAYGTETIPRVDIVVGAGNLYVTAAKMYLASLGKVAIDCPAGPSEVLIIADEVANPLWVASDMLSQAEHDEAACSVLVTTSRELAWKVYRNLKDELPSLRRREVIKRSLSEYGAILLVDTLGQALDFANEFDPFKIFEEVFGRQSSGGDPFGDFLGGRSRTRAGGAEPGRDLHYTLGIAFDEAAFGAEKDIRIPRHVTCSTCTGSGIKPGSQPQTCPTCQGSGYVAISQGFFSMTRTCTQCRGRGTIVKDP</sequence>
<dbReference type="InterPro" id="IPR001692">
    <property type="entry name" value="Histidinol_DH_CS"/>
</dbReference>
<evidence type="ECO:0000256" key="3">
    <source>
        <dbReference type="ARBA" id="ARBA00022737"/>
    </source>
</evidence>
<evidence type="ECO:0000256" key="6">
    <source>
        <dbReference type="ARBA" id="ARBA00023002"/>
    </source>
</evidence>
<dbReference type="InterPro" id="IPR012131">
    <property type="entry name" value="Hstdl_DH"/>
</dbReference>
<keyword evidence="4" id="KW-0863">Zinc-finger</keyword>
<protein>
    <recommendedName>
        <fullName evidence="8">CR-type domain-containing protein</fullName>
    </recommendedName>
</protein>